<dbReference type="PANTHER" id="PTHR10695">
    <property type="entry name" value="DEPHOSPHO-COA KINASE-RELATED"/>
    <property type="match status" value="1"/>
</dbReference>
<evidence type="ECO:0000313" key="9">
    <source>
        <dbReference type="Proteomes" id="UP000298602"/>
    </source>
</evidence>
<reference evidence="8 9" key="1">
    <citation type="submission" date="2019-05" db="EMBL/GenBank/DDBJ databases">
        <title>The Complete Genome Sequence of the n-alkane-degrading Desulfoglaeba alkanexedens ALDC reveals multiple alkylsuccinate synthase gene clusters.</title>
        <authorList>
            <person name="Callaghan A.V."/>
            <person name="Davidova I.A."/>
            <person name="Duncan K.E."/>
            <person name="Morris B."/>
            <person name="McInerney M.J."/>
        </authorList>
    </citation>
    <scope>NUCLEOTIDE SEQUENCE [LARGE SCALE GENOMIC DNA]</scope>
    <source>
        <strain evidence="8 9">ALDC</strain>
    </source>
</reference>
<comment type="function">
    <text evidence="5">Catalyzes the phosphorylation of the 3'-hydroxyl group of dephosphocoenzyme A to form coenzyme A.</text>
</comment>
<dbReference type="AlphaFoldDB" id="A0A4P8L377"/>
<dbReference type="SUPFAM" id="SSF52540">
    <property type="entry name" value="P-loop containing nucleoside triphosphate hydrolases"/>
    <property type="match status" value="1"/>
</dbReference>
<dbReference type="NCBIfam" id="TIGR00152">
    <property type="entry name" value="dephospho-CoA kinase"/>
    <property type="match status" value="1"/>
</dbReference>
<dbReference type="HAMAP" id="MF_00376">
    <property type="entry name" value="Dephospho_CoA_kinase"/>
    <property type="match status" value="1"/>
</dbReference>
<feature type="binding site" evidence="5">
    <location>
        <begin position="33"/>
        <end position="38"/>
    </location>
    <ligand>
        <name>ATP</name>
        <dbReference type="ChEBI" id="CHEBI:30616"/>
    </ligand>
</feature>
<evidence type="ECO:0000256" key="3">
    <source>
        <dbReference type="ARBA" id="ARBA00022840"/>
    </source>
</evidence>
<keyword evidence="5" id="KW-0963">Cytoplasm</keyword>
<dbReference type="Pfam" id="PF01121">
    <property type="entry name" value="CoaE"/>
    <property type="match status" value="1"/>
</dbReference>
<dbReference type="GO" id="GO:0004140">
    <property type="term" value="F:dephospho-CoA kinase activity"/>
    <property type="evidence" value="ECO:0007669"/>
    <property type="project" value="UniProtKB-UniRule"/>
</dbReference>
<keyword evidence="4 5" id="KW-0173">Coenzyme A biosynthesis</keyword>
<keyword evidence="2 5" id="KW-0547">Nucleotide-binding</keyword>
<evidence type="ECO:0000256" key="1">
    <source>
        <dbReference type="ARBA" id="ARBA00009018"/>
    </source>
</evidence>
<gene>
    <name evidence="5" type="primary">coaE</name>
    <name evidence="8" type="ORF">FDQ92_09635</name>
</gene>
<dbReference type="InterPro" id="IPR001977">
    <property type="entry name" value="Depp_CoAkinase"/>
</dbReference>
<dbReference type="Proteomes" id="UP000298602">
    <property type="component" value="Chromosome"/>
</dbReference>
<comment type="catalytic activity">
    <reaction evidence="5">
        <text>3'-dephospho-CoA + ATP = ADP + CoA + H(+)</text>
        <dbReference type="Rhea" id="RHEA:18245"/>
        <dbReference type="ChEBI" id="CHEBI:15378"/>
        <dbReference type="ChEBI" id="CHEBI:30616"/>
        <dbReference type="ChEBI" id="CHEBI:57287"/>
        <dbReference type="ChEBI" id="CHEBI:57328"/>
        <dbReference type="ChEBI" id="CHEBI:456216"/>
        <dbReference type="EC" id="2.7.1.24"/>
    </reaction>
</comment>
<dbReference type="EC" id="2.7.1.24" evidence="5 6"/>
<organism evidence="8 9">
    <name type="scientific">Desulfoglaeba alkanexedens ALDC</name>
    <dbReference type="NCBI Taxonomy" id="980445"/>
    <lineage>
        <taxon>Bacteria</taxon>
        <taxon>Pseudomonadati</taxon>
        <taxon>Thermodesulfobacteriota</taxon>
        <taxon>Syntrophobacteria</taxon>
        <taxon>Syntrophobacterales</taxon>
        <taxon>Syntrophobacteraceae</taxon>
        <taxon>Desulfoglaeba</taxon>
    </lineage>
</organism>
<dbReference type="PANTHER" id="PTHR10695:SF46">
    <property type="entry name" value="BIFUNCTIONAL COENZYME A SYNTHASE-RELATED"/>
    <property type="match status" value="1"/>
</dbReference>
<evidence type="ECO:0000256" key="2">
    <source>
        <dbReference type="ARBA" id="ARBA00022741"/>
    </source>
</evidence>
<comment type="subcellular location">
    <subcellularLocation>
        <location evidence="5">Cytoplasm</location>
    </subcellularLocation>
</comment>
<reference evidence="8 9" key="2">
    <citation type="submission" date="2019-05" db="EMBL/GenBank/DDBJ databases">
        <authorList>
            <person name="Suflita J.M."/>
            <person name="Marks C.R."/>
        </authorList>
    </citation>
    <scope>NUCLEOTIDE SEQUENCE [LARGE SCALE GENOMIC DNA]</scope>
    <source>
        <strain evidence="8 9">ALDC</strain>
    </source>
</reference>
<feature type="region of interest" description="Disordered" evidence="7">
    <location>
        <begin position="1"/>
        <end position="23"/>
    </location>
</feature>
<evidence type="ECO:0000256" key="4">
    <source>
        <dbReference type="ARBA" id="ARBA00022993"/>
    </source>
</evidence>
<keyword evidence="5 8" id="KW-0418">Kinase</keyword>
<evidence type="ECO:0000256" key="7">
    <source>
        <dbReference type="SAM" id="MobiDB-lite"/>
    </source>
</evidence>
<comment type="pathway">
    <text evidence="5">Cofactor biosynthesis; coenzyme A biosynthesis; CoA from (R)-pantothenate: step 5/5.</text>
</comment>
<evidence type="ECO:0000256" key="6">
    <source>
        <dbReference type="NCBIfam" id="TIGR00152"/>
    </source>
</evidence>
<dbReference type="GO" id="GO:0005524">
    <property type="term" value="F:ATP binding"/>
    <property type="evidence" value="ECO:0007669"/>
    <property type="project" value="UniProtKB-UniRule"/>
</dbReference>
<dbReference type="KEGG" id="dax:FDQ92_09635"/>
<dbReference type="GO" id="GO:0005737">
    <property type="term" value="C:cytoplasm"/>
    <property type="evidence" value="ECO:0007669"/>
    <property type="project" value="UniProtKB-SubCell"/>
</dbReference>
<evidence type="ECO:0000256" key="5">
    <source>
        <dbReference type="HAMAP-Rule" id="MF_00376"/>
    </source>
</evidence>
<keyword evidence="3 5" id="KW-0067">ATP-binding</keyword>
<dbReference type="Gene3D" id="3.40.50.300">
    <property type="entry name" value="P-loop containing nucleotide triphosphate hydrolases"/>
    <property type="match status" value="1"/>
</dbReference>
<dbReference type="RefSeq" id="WP_137424543.1">
    <property type="nucleotide sequence ID" value="NZ_CP040098.1"/>
</dbReference>
<keyword evidence="5 8" id="KW-0808">Transferase</keyword>
<dbReference type="EMBL" id="CP040098">
    <property type="protein sequence ID" value="QCQ22397.1"/>
    <property type="molecule type" value="Genomic_DNA"/>
</dbReference>
<evidence type="ECO:0000313" key="8">
    <source>
        <dbReference type="EMBL" id="QCQ22397.1"/>
    </source>
</evidence>
<dbReference type="GO" id="GO:0015937">
    <property type="term" value="P:coenzyme A biosynthetic process"/>
    <property type="evidence" value="ECO:0007669"/>
    <property type="project" value="UniProtKB-UniRule"/>
</dbReference>
<proteinExistence type="inferred from homology"/>
<dbReference type="PROSITE" id="PS51219">
    <property type="entry name" value="DPCK"/>
    <property type="match status" value="1"/>
</dbReference>
<sequence length="232" mass="26178">MGVEANPSKDRSAGKPQGKPAAARRIALTGGIASGKSTVSDLFRQKGAVVLDADRAAREAVRPGTRSWRRLRELLRPDFFLEDGELNRRRLRLRIIDDPSLRAEVNAVLHPAVMEIIKEGWREACSHNREAFVLFDIPLLYEAGLDGRFDRVILVYAPPEVQVRRLMERDGVSREEAERTLAMQMPIDRKRARAHLMIDNGGSLEATRRQVDAVWRVLAREVAGSPKELVRE</sequence>
<dbReference type="OrthoDB" id="9812943at2"/>
<dbReference type="InterPro" id="IPR027417">
    <property type="entry name" value="P-loop_NTPase"/>
</dbReference>
<accession>A0A4P8L377</accession>
<dbReference type="CDD" id="cd02022">
    <property type="entry name" value="DPCK"/>
    <property type="match status" value="1"/>
</dbReference>
<name>A0A4P8L377_9BACT</name>
<keyword evidence="9" id="KW-1185">Reference proteome</keyword>
<dbReference type="UniPathway" id="UPA00241">
    <property type="reaction ID" value="UER00356"/>
</dbReference>
<protein>
    <recommendedName>
        <fullName evidence="5 6">Dephospho-CoA kinase</fullName>
        <ecNumber evidence="5 6">2.7.1.24</ecNumber>
    </recommendedName>
    <alternativeName>
        <fullName evidence="5">Dephosphocoenzyme A kinase</fullName>
    </alternativeName>
</protein>
<comment type="similarity">
    <text evidence="1 5">Belongs to the CoaE family.</text>
</comment>